<proteinExistence type="predicted"/>
<accession>D3V997</accession>
<dbReference type="RefSeq" id="WP_013185025.1">
    <property type="nucleotide sequence ID" value="NC_014228.1"/>
</dbReference>
<evidence type="ECO:0008006" key="3">
    <source>
        <dbReference type="Google" id="ProtNLM"/>
    </source>
</evidence>
<dbReference type="HOGENOM" id="CLU_821235_0_0_6"/>
<dbReference type="AlphaFoldDB" id="D3V997"/>
<dbReference type="EMBL" id="FN667742">
    <property type="protein sequence ID" value="CBJ91447.1"/>
    <property type="molecule type" value="Genomic_DNA"/>
</dbReference>
<sequence length="338" mass="36770">MFGLDNPSGINVMPDITPVNNPVPLWFTEGGAGLSASYPGQEWFNQVQAELLNVLKEAGVTPDKGKLNQLSAAIKKIVSDGWLSKQANGADIPNKTAFMSNVGAYPKTGGKISGEVTCQRLALEADIPYLAGFDTQGTRQFFCGCASDGPLYFKNDTTEATLKITDVFYFNNQVIPADYANFDQRYQIYGEIRLFPFRPNELPPGWHHCNGDKHHIQSTIGRALAKISSSYRSDFRIINSGDHINLPNFYSSGRGLFLRPSTSPGQIVPDSFRAHSHPDVVSSIDSGRIVNYGENAAVAWFSSIAGRYPGRSRPEGMTGGAETAPMHIGMTPALFLGV</sequence>
<keyword evidence="2" id="KW-1185">Reference proteome</keyword>
<dbReference type="eggNOG" id="COG5301">
    <property type="taxonomic scope" value="Bacteria"/>
</dbReference>
<dbReference type="Proteomes" id="UP000008075">
    <property type="component" value="Chromosome"/>
</dbReference>
<dbReference type="STRING" id="406817.XNC1_3399"/>
<gene>
    <name evidence="1" type="ordered locus">XNC1_3399</name>
</gene>
<protein>
    <recommendedName>
        <fullName evidence="3">Tail fiber protein</fullName>
    </recommendedName>
</protein>
<name>D3V997_XENNA</name>
<reference evidence="1 2" key="1">
    <citation type="journal article" date="2011" name="PLoS ONE">
        <title>The entomopathogenic bacterial endosymbionts xenorhabdus and photorhabdus: convergent lifestyles from divergent genomes.</title>
        <authorList>
            <person name="Chaston J.M."/>
            <person name="Suen G."/>
            <person name="Tucker S.L."/>
            <person name="Andersen A.W."/>
            <person name="Bhasin A."/>
            <person name="Bode E."/>
            <person name="Bode H.B."/>
            <person name="Brachmann A.O."/>
            <person name="Cowles C.E."/>
            <person name="Cowles K.N."/>
            <person name="Darby C."/>
            <person name="de Leon L."/>
            <person name="Drace K."/>
            <person name="Du Z."/>
            <person name="Givaudan A."/>
            <person name="Herbert Tran E.E."/>
            <person name="Jewell K.A."/>
            <person name="Knack J.J."/>
            <person name="Krasomil-Osterfeld K.C."/>
            <person name="Kukor R."/>
            <person name="Lanois A."/>
            <person name="Latreille P."/>
            <person name="Leimgruber N.K."/>
            <person name="Lipke C.M."/>
            <person name="Liu R."/>
            <person name="Lu X."/>
            <person name="Martens E.C."/>
            <person name="Marri P.R."/>
            <person name="Medigue C."/>
            <person name="Menard M.L."/>
            <person name="Miller N.M."/>
            <person name="Morales-Soto N."/>
            <person name="Norton S."/>
            <person name="Ogier J.C."/>
            <person name="Orchard S.S."/>
            <person name="Park D."/>
            <person name="Park Y."/>
            <person name="Qurollo B.A."/>
            <person name="Sugar D.R."/>
            <person name="Richards G.R."/>
            <person name="Rouy Z."/>
            <person name="Slominski B."/>
            <person name="Slominski K."/>
            <person name="Snyder H."/>
            <person name="Tjaden B.C."/>
            <person name="van der Hoeven R."/>
            <person name="Welch R.D."/>
            <person name="Wheeler C."/>
            <person name="Xiang B."/>
            <person name="Barbazuk B."/>
            <person name="Gaudriault S."/>
            <person name="Goodner B."/>
            <person name="Slater S.C."/>
            <person name="Forst S."/>
            <person name="Goldman B.S."/>
            <person name="Goodrich-Blair H."/>
        </authorList>
    </citation>
    <scope>NUCLEOTIDE SEQUENCE [LARGE SCALE GENOMIC DNA]</scope>
    <source>
        <strain evidence="2">ATCC 19061 / DSM 3370 / CCUG 14189 / LMG 1036 / NCIMB 9965 / AN6</strain>
    </source>
</reference>
<organism evidence="1 2">
    <name type="scientific">Xenorhabdus nematophila (strain ATCC 19061 / DSM 3370 / CCUG 14189 / LMG 1036 / NCIMB 9965 / AN6)</name>
    <dbReference type="NCBI Taxonomy" id="406817"/>
    <lineage>
        <taxon>Bacteria</taxon>
        <taxon>Pseudomonadati</taxon>
        <taxon>Pseudomonadota</taxon>
        <taxon>Gammaproteobacteria</taxon>
        <taxon>Enterobacterales</taxon>
        <taxon>Morganellaceae</taxon>
        <taxon>Xenorhabdus</taxon>
    </lineage>
</organism>
<dbReference type="KEGG" id="xne:XNC1_3399"/>
<evidence type="ECO:0000313" key="2">
    <source>
        <dbReference type="Proteomes" id="UP000008075"/>
    </source>
</evidence>
<evidence type="ECO:0000313" key="1">
    <source>
        <dbReference type="EMBL" id="CBJ91447.1"/>
    </source>
</evidence>
<dbReference type="GeneID" id="24902032"/>